<organism evidence="7 8">
    <name type="scientific">Candidatus Phytoplasma meliae</name>
    <dbReference type="NCBI Taxonomy" id="1848402"/>
    <lineage>
        <taxon>Bacteria</taxon>
        <taxon>Bacillati</taxon>
        <taxon>Mycoplasmatota</taxon>
        <taxon>Mollicutes</taxon>
        <taxon>Acholeplasmatales</taxon>
        <taxon>Acholeplasmataceae</taxon>
        <taxon>Candidatus Phytoplasma</taxon>
        <taxon>16SrXIII (Mexican periwinkle virescence group)</taxon>
    </lineage>
</organism>
<dbReference type="HAMAP" id="MF_01420">
    <property type="entry name" value="HTH_type_WhiA"/>
    <property type="match status" value="1"/>
</dbReference>
<comment type="caution">
    <text evidence="7">The sequence shown here is derived from an EMBL/GenBank/DDBJ whole genome shotgun (WGS) entry which is preliminary data.</text>
</comment>
<dbReference type="InterPro" id="IPR027434">
    <property type="entry name" value="Homing_endonucl"/>
</dbReference>
<evidence type="ECO:0000259" key="6">
    <source>
        <dbReference type="Pfam" id="PF14527"/>
    </source>
</evidence>
<dbReference type="Pfam" id="PF02650">
    <property type="entry name" value="HTH_WhiA"/>
    <property type="match status" value="1"/>
</dbReference>
<evidence type="ECO:0000256" key="3">
    <source>
        <dbReference type="ARBA" id="ARBA00023306"/>
    </source>
</evidence>
<keyword evidence="2 4" id="KW-0238">DNA-binding</keyword>
<dbReference type="RefSeq" id="WP_203551991.1">
    <property type="nucleotide sequence ID" value="NZ_JACAOD020000001.1"/>
</dbReference>
<keyword evidence="1 4" id="KW-0132">Cell division</keyword>
<dbReference type="SUPFAM" id="SSF55608">
    <property type="entry name" value="Homing endonucleases"/>
    <property type="match status" value="1"/>
</dbReference>
<proteinExistence type="inferred from homology"/>
<protein>
    <recommendedName>
        <fullName evidence="4">Probable cell division protein WhiA</fullName>
    </recommendedName>
</protein>
<dbReference type="InterPro" id="IPR023054">
    <property type="entry name" value="Sporulation_regulator_WhiA_C"/>
</dbReference>
<comment type="function">
    <text evidence="4">Involved in cell division and chromosome segregation.</text>
</comment>
<dbReference type="GO" id="GO:0003677">
    <property type="term" value="F:DNA binding"/>
    <property type="evidence" value="ECO:0007669"/>
    <property type="project" value="UniProtKB-KW"/>
</dbReference>
<dbReference type="Gene3D" id="3.10.28.10">
    <property type="entry name" value="Homing endonucleases"/>
    <property type="match status" value="1"/>
</dbReference>
<evidence type="ECO:0000256" key="1">
    <source>
        <dbReference type="ARBA" id="ARBA00022618"/>
    </source>
</evidence>
<gene>
    <name evidence="4 7" type="primary">whiA</name>
    <name evidence="7" type="ORF">CHTY_000590</name>
</gene>
<dbReference type="Proteomes" id="UP001195571">
    <property type="component" value="Unassembled WGS sequence"/>
</dbReference>
<keyword evidence="8" id="KW-1185">Reference proteome</keyword>
<feature type="domain" description="WhiA LAGLIDADG-like" evidence="6">
    <location>
        <begin position="123"/>
        <end position="214"/>
    </location>
</feature>
<sequence>MSFTIDIKEEITFQQFSSFENFFELTALLHFGCEVEKNHEKTILWFKTKNLKIARRFLILIKAFYPNTNSFLMTSKEYNLPHLKSIHIGIEKEIAIILKKHNLLFQNQNTIFTQLKTNSKAKQAYLRGSFFCIGHVNDPQKNSSHLEFFHKDIIKIQLIQKIMLSLNFNAKIIQHKKGFLVYLKESQMIIDFLRLIGALEMVFQYEKIIINKEFQQNIKSTINFEISNEQKIINTSNKQLKQINLVEKQIKTIPKNEKILQIIQLRKKYPDLSLKELTQKYNQRYNPKITKSGLNYYFQKIKEISAHLKPNPTNTNEQNE</sequence>
<evidence type="ECO:0000259" key="5">
    <source>
        <dbReference type="Pfam" id="PF02650"/>
    </source>
</evidence>
<evidence type="ECO:0000313" key="8">
    <source>
        <dbReference type="Proteomes" id="UP001195571"/>
    </source>
</evidence>
<dbReference type="InterPro" id="IPR003802">
    <property type="entry name" value="Sporulation_regulator_WhiA"/>
</dbReference>
<dbReference type="PANTHER" id="PTHR37307:SF1">
    <property type="entry name" value="CELL DIVISION PROTEIN WHIA-RELATED"/>
    <property type="match status" value="1"/>
</dbReference>
<dbReference type="Pfam" id="PF14527">
    <property type="entry name" value="LAGLIDADG_WhiA"/>
    <property type="match status" value="1"/>
</dbReference>
<accession>A0ABS5CXM7</accession>
<dbReference type="EMBL" id="JACAOD020000001">
    <property type="protein sequence ID" value="MBP5835730.1"/>
    <property type="molecule type" value="Genomic_DNA"/>
</dbReference>
<comment type="similarity">
    <text evidence="4">Belongs to the WhiA family.</text>
</comment>
<feature type="domain" description="Sporulation regulator WhiA C-terminal" evidence="5">
    <location>
        <begin position="221"/>
        <end position="304"/>
    </location>
</feature>
<keyword evidence="3 4" id="KW-0131">Cell cycle</keyword>
<dbReference type="PANTHER" id="PTHR37307">
    <property type="entry name" value="CELL DIVISION PROTEIN WHIA-RELATED"/>
    <property type="match status" value="1"/>
</dbReference>
<reference evidence="7" key="1">
    <citation type="submission" date="2021-04" db="EMBL/GenBank/DDBJ databases">
        <title>Genomic features of Candidatus Phytoplasma meliae isolate ChTYXIII (1SrXIII-G).</title>
        <authorList>
            <person name="Fernandez F.D."/>
            <person name="Conci L.R."/>
        </authorList>
    </citation>
    <scope>NUCLEOTIDE SEQUENCE [LARGE SCALE GENOMIC DNA]</scope>
    <source>
        <strain evidence="7">ChTYXIII-Mo</strain>
    </source>
</reference>
<dbReference type="InterPro" id="IPR039518">
    <property type="entry name" value="WhiA_LAGLIDADG_dom"/>
</dbReference>
<evidence type="ECO:0000256" key="2">
    <source>
        <dbReference type="ARBA" id="ARBA00023125"/>
    </source>
</evidence>
<evidence type="ECO:0000313" key="7">
    <source>
        <dbReference type="EMBL" id="MBP5835730.1"/>
    </source>
</evidence>
<evidence type="ECO:0000256" key="4">
    <source>
        <dbReference type="HAMAP-Rule" id="MF_01420"/>
    </source>
</evidence>
<name>A0ABS5CXM7_9MOLU</name>
<dbReference type="NCBIfam" id="TIGR00647">
    <property type="entry name" value="DNA_bind_WhiA"/>
    <property type="match status" value="1"/>
</dbReference>